<feature type="domain" description="EamA" evidence="2">
    <location>
        <begin position="6"/>
        <end position="134"/>
    </location>
</feature>
<dbReference type="RefSeq" id="WP_320314308.1">
    <property type="nucleotide sequence ID" value="NZ_JAVIKH010000016.1"/>
</dbReference>
<dbReference type="SUPFAM" id="SSF103481">
    <property type="entry name" value="Multidrug resistance efflux transporter EmrE"/>
    <property type="match status" value="2"/>
</dbReference>
<comment type="caution">
    <text evidence="3">The sequence shown here is derived from an EMBL/GenBank/DDBJ whole genome shotgun (WGS) entry which is preliminary data.</text>
</comment>
<gene>
    <name evidence="3" type="ORF">RFV38_10665</name>
</gene>
<dbReference type="PANTHER" id="PTHR22911">
    <property type="entry name" value="ACYL-MALONYL CONDENSING ENZYME-RELATED"/>
    <property type="match status" value="1"/>
</dbReference>
<feature type="domain" description="EamA" evidence="2">
    <location>
        <begin position="144"/>
        <end position="274"/>
    </location>
</feature>
<accession>A0ABU4WE15</accession>
<feature type="transmembrane region" description="Helical" evidence="1">
    <location>
        <begin position="205"/>
        <end position="227"/>
    </location>
</feature>
<dbReference type="Pfam" id="PF00892">
    <property type="entry name" value="EamA"/>
    <property type="match status" value="2"/>
</dbReference>
<proteinExistence type="predicted"/>
<dbReference type="EMBL" id="JAVIKH010000016">
    <property type="protein sequence ID" value="MDX8336954.1"/>
    <property type="molecule type" value="Genomic_DNA"/>
</dbReference>
<name>A0ABU4WE15_9FUSO</name>
<feature type="transmembrane region" description="Helical" evidence="1">
    <location>
        <begin position="62"/>
        <end position="83"/>
    </location>
</feature>
<sequence>MNAKLKIIATMITFSTLGPFIKNINLVSSEIALYRAVIALIILTVFIIFNKNSSKIDGIKNNLWKLFFSGAAMGFNWILLFAAFNYTSIALATLCYYFAPVIVVIGSTFLFQEKLTLKQIACFIGSTAGLVLIIGVSSGGTKDMIGILLGLGAAILYATVILLNKSMKDIDGITRTIFQLAAAVVVLFPYVFGTGGFHIQELNSLGLINLLTVGIVHTGIVYVLYFSSLSELTGQEASVLSYLDPLFAILISILWLGESITQTQLLGGGMILLFTLANEMKIYKKYSLKAK</sequence>
<feature type="transmembrane region" description="Helical" evidence="1">
    <location>
        <begin position="144"/>
        <end position="164"/>
    </location>
</feature>
<feature type="transmembrane region" description="Helical" evidence="1">
    <location>
        <begin position="31"/>
        <end position="50"/>
    </location>
</feature>
<dbReference type="InterPro" id="IPR000620">
    <property type="entry name" value="EamA_dom"/>
</dbReference>
<dbReference type="PANTHER" id="PTHR22911:SF102">
    <property type="entry name" value="MEMBRANE PROTEIN"/>
    <property type="match status" value="1"/>
</dbReference>
<feature type="transmembrane region" description="Helical" evidence="1">
    <location>
        <begin position="7"/>
        <end position="25"/>
    </location>
</feature>
<dbReference type="Proteomes" id="UP001279681">
    <property type="component" value="Unassembled WGS sequence"/>
</dbReference>
<feature type="transmembrane region" description="Helical" evidence="1">
    <location>
        <begin position="239"/>
        <end position="257"/>
    </location>
</feature>
<reference evidence="4" key="1">
    <citation type="submission" date="2023-07" db="EMBL/GenBank/DDBJ databases">
        <authorList>
            <person name="Colorado M.A."/>
            <person name="Villamil L.M."/>
            <person name="Melo J.F."/>
            <person name="Rodriguez J.A."/>
            <person name="Ruiz R.Y."/>
        </authorList>
    </citation>
    <scope>NUCLEOTIDE SEQUENCE [LARGE SCALE GENOMIC DNA]</scope>
    <source>
        <strain evidence="4">C33</strain>
    </source>
</reference>
<feature type="transmembrane region" description="Helical" evidence="1">
    <location>
        <begin position="120"/>
        <end position="138"/>
    </location>
</feature>
<feature type="transmembrane region" description="Helical" evidence="1">
    <location>
        <begin position="89"/>
        <end position="111"/>
    </location>
</feature>
<feature type="transmembrane region" description="Helical" evidence="1">
    <location>
        <begin position="263"/>
        <end position="283"/>
    </location>
</feature>
<feature type="transmembrane region" description="Helical" evidence="1">
    <location>
        <begin position="176"/>
        <end position="199"/>
    </location>
</feature>
<keyword evidence="1" id="KW-0472">Membrane</keyword>
<dbReference type="InterPro" id="IPR037185">
    <property type="entry name" value="EmrE-like"/>
</dbReference>
<keyword evidence="4" id="KW-1185">Reference proteome</keyword>
<evidence type="ECO:0000259" key="2">
    <source>
        <dbReference type="Pfam" id="PF00892"/>
    </source>
</evidence>
<protein>
    <submittedName>
        <fullName evidence="3">DMT family transporter</fullName>
    </submittedName>
</protein>
<evidence type="ECO:0000256" key="1">
    <source>
        <dbReference type="SAM" id="Phobius"/>
    </source>
</evidence>
<keyword evidence="1" id="KW-0812">Transmembrane</keyword>
<keyword evidence="1" id="KW-1133">Transmembrane helix</keyword>
<dbReference type="Gene3D" id="1.10.3730.20">
    <property type="match status" value="1"/>
</dbReference>
<evidence type="ECO:0000313" key="3">
    <source>
        <dbReference type="EMBL" id="MDX8336954.1"/>
    </source>
</evidence>
<organism evidence="3 4">
    <name type="scientific">Candidatus Cetobacterium colombiensis</name>
    <dbReference type="NCBI Taxonomy" id="3073100"/>
    <lineage>
        <taxon>Bacteria</taxon>
        <taxon>Fusobacteriati</taxon>
        <taxon>Fusobacteriota</taxon>
        <taxon>Fusobacteriia</taxon>
        <taxon>Fusobacteriales</taxon>
        <taxon>Fusobacteriaceae</taxon>
        <taxon>Cetobacterium</taxon>
    </lineage>
</organism>
<evidence type="ECO:0000313" key="4">
    <source>
        <dbReference type="Proteomes" id="UP001279681"/>
    </source>
</evidence>